<evidence type="ECO:0000256" key="6">
    <source>
        <dbReference type="ARBA" id="ARBA00022989"/>
    </source>
</evidence>
<proteinExistence type="inferred from homology"/>
<dbReference type="PANTHER" id="PTHR33910">
    <property type="entry name" value="PROTEIN TRANSLOCASE SUBUNIT SECE"/>
    <property type="match status" value="1"/>
</dbReference>
<evidence type="ECO:0000313" key="10">
    <source>
        <dbReference type="EMBL" id="SES19815.1"/>
    </source>
</evidence>
<dbReference type="EMBL" id="FOGL01000023">
    <property type="protein sequence ID" value="SES19815.1"/>
    <property type="molecule type" value="Genomic_DNA"/>
</dbReference>
<feature type="transmembrane region" description="Helical" evidence="9">
    <location>
        <begin position="52"/>
        <end position="73"/>
    </location>
</feature>
<dbReference type="Gene3D" id="1.20.5.1030">
    <property type="entry name" value="Preprotein translocase secy subunit"/>
    <property type="match status" value="1"/>
</dbReference>
<dbReference type="GO" id="GO:0005886">
    <property type="term" value="C:plasma membrane"/>
    <property type="evidence" value="ECO:0007669"/>
    <property type="project" value="UniProtKB-SubCell"/>
</dbReference>
<dbReference type="GO" id="GO:0043952">
    <property type="term" value="P:protein transport by the Sec complex"/>
    <property type="evidence" value="ECO:0007669"/>
    <property type="project" value="UniProtKB-UniRule"/>
</dbReference>
<keyword evidence="7 9" id="KW-0811">Translocation</keyword>
<gene>
    <name evidence="9" type="primary">secE</name>
    <name evidence="10" type="ORF">SAMN04487944_12320</name>
</gene>
<evidence type="ECO:0000256" key="5">
    <source>
        <dbReference type="ARBA" id="ARBA00022927"/>
    </source>
</evidence>
<evidence type="ECO:0000313" key="11">
    <source>
        <dbReference type="Proteomes" id="UP000199687"/>
    </source>
</evidence>
<dbReference type="PROSITE" id="PS01067">
    <property type="entry name" value="SECE_SEC61G"/>
    <property type="match status" value="1"/>
</dbReference>
<dbReference type="InterPro" id="IPR038379">
    <property type="entry name" value="SecE_sf"/>
</dbReference>
<keyword evidence="3 9" id="KW-1003">Cell membrane</keyword>
<protein>
    <recommendedName>
        <fullName evidence="9">Protein translocase subunit SecE</fullName>
    </recommendedName>
</protein>
<comment type="function">
    <text evidence="9">Essential subunit of the Sec protein translocation channel SecYEG. Clamps together the 2 halves of SecY. May contact the channel plug during translocation.</text>
</comment>
<dbReference type="Pfam" id="PF00584">
    <property type="entry name" value="SecE"/>
    <property type="match status" value="1"/>
</dbReference>
<evidence type="ECO:0000256" key="7">
    <source>
        <dbReference type="ARBA" id="ARBA00023010"/>
    </source>
</evidence>
<keyword evidence="5 9" id="KW-0653">Protein transport</keyword>
<evidence type="ECO:0000256" key="4">
    <source>
        <dbReference type="ARBA" id="ARBA00022692"/>
    </source>
</evidence>
<keyword evidence="8 9" id="KW-0472">Membrane</keyword>
<dbReference type="PANTHER" id="PTHR33910:SF1">
    <property type="entry name" value="PROTEIN TRANSLOCASE SUBUNIT SECE"/>
    <property type="match status" value="1"/>
</dbReference>
<dbReference type="STRING" id="531814.SAMN04487944_12320"/>
<evidence type="ECO:0000256" key="1">
    <source>
        <dbReference type="ARBA" id="ARBA00004370"/>
    </source>
</evidence>
<evidence type="ECO:0000256" key="3">
    <source>
        <dbReference type="ARBA" id="ARBA00022475"/>
    </source>
</evidence>
<dbReference type="AlphaFoldDB" id="A0A1H9VDR4"/>
<dbReference type="GO" id="GO:0006605">
    <property type="term" value="P:protein targeting"/>
    <property type="evidence" value="ECO:0007669"/>
    <property type="project" value="UniProtKB-UniRule"/>
</dbReference>
<dbReference type="Proteomes" id="UP000199687">
    <property type="component" value="Unassembled WGS sequence"/>
</dbReference>
<evidence type="ECO:0000256" key="9">
    <source>
        <dbReference type="HAMAP-Rule" id="MF_00422"/>
    </source>
</evidence>
<comment type="subcellular location">
    <subcellularLocation>
        <location evidence="9">Cell membrane</location>
        <topology evidence="9">Single-pass membrane protein</topology>
    </subcellularLocation>
    <subcellularLocation>
        <location evidence="1">Membrane</location>
    </subcellularLocation>
</comment>
<comment type="subunit">
    <text evidence="9">Component of the Sec protein translocase complex. Heterotrimer consisting of SecY, SecE and SecG subunits. The heterotrimers can form oligomers, although 1 heterotrimer is thought to be able to translocate proteins. Interacts with the ribosome. Interacts with SecDF, and other proteins may be involved. Interacts with SecA.</text>
</comment>
<evidence type="ECO:0000256" key="2">
    <source>
        <dbReference type="ARBA" id="ARBA00022448"/>
    </source>
</evidence>
<evidence type="ECO:0000256" key="8">
    <source>
        <dbReference type="ARBA" id="ARBA00023136"/>
    </source>
</evidence>
<dbReference type="GO" id="GO:0065002">
    <property type="term" value="P:intracellular protein transmembrane transport"/>
    <property type="evidence" value="ECO:0007669"/>
    <property type="project" value="UniProtKB-UniRule"/>
</dbReference>
<dbReference type="GO" id="GO:0009306">
    <property type="term" value="P:protein secretion"/>
    <property type="evidence" value="ECO:0007669"/>
    <property type="project" value="UniProtKB-UniRule"/>
</dbReference>
<keyword evidence="2 9" id="KW-0813">Transport</keyword>
<name>A0A1H9VDR4_9BACI</name>
<comment type="similarity">
    <text evidence="9">Belongs to the SecE/SEC61-gamma family.</text>
</comment>
<keyword evidence="6 9" id="KW-1133">Transmembrane helix</keyword>
<keyword evidence="4 9" id="KW-0812">Transmembrane</keyword>
<dbReference type="HAMAP" id="MF_00422">
    <property type="entry name" value="SecE"/>
    <property type="match status" value="1"/>
</dbReference>
<dbReference type="InterPro" id="IPR001901">
    <property type="entry name" value="Translocase_SecE/Sec61-g"/>
</dbReference>
<reference evidence="10 11" key="1">
    <citation type="submission" date="2016-10" db="EMBL/GenBank/DDBJ databases">
        <authorList>
            <person name="de Groot N.N."/>
        </authorList>
    </citation>
    <scope>NUCLEOTIDE SEQUENCE [LARGE SCALE GENOMIC DNA]</scope>
    <source>
        <strain evidence="10 11">CGMCC 1.7727</strain>
    </source>
</reference>
<sequence>MQSAYHSQRNEVEADIAVVEDSLEVPTVNPVTFLKNVSREMKKVSWPRGRELTRYTITVIVTVVFVAIFFALIDLGITQLLNLLVE</sequence>
<accession>A0A1H9VDR4</accession>
<dbReference type="InterPro" id="IPR005807">
    <property type="entry name" value="SecE_bac"/>
</dbReference>
<keyword evidence="11" id="KW-1185">Reference proteome</keyword>
<dbReference type="NCBIfam" id="TIGR00964">
    <property type="entry name" value="secE_bact"/>
    <property type="match status" value="1"/>
</dbReference>
<organism evidence="10 11">
    <name type="scientific">Gracilibacillus ureilyticus</name>
    <dbReference type="NCBI Taxonomy" id="531814"/>
    <lineage>
        <taxon>Bacteria</taxon>
        <taxon>Bacillati</taxon>
        <taxon>Bacillota</taxon>
        <taxon>Bacilli</taxon>
        <taxon>Bacillales</taxon>
        <taxon>Bacillaceae</taxon>
        <taxon>Gracilibacillus</taxon>
    </lineage>
</organism>
<dbReference type="GO" id="GO:0008320">
    <property type="term" value="F:protein transmembrane transporter activity"/>
    <property type="evidence" value="ECO:0007669"/>
    <property type="project" value="UniProtKB-UniRule"/>
</dbReference>